<organism evidence="5 6">
    <name type="scientific">Novosphingobium umbonatum</name>
    <dbReference type="NCBI Taxonomy" id="1908524"/>
    <lineage>
        <taxon>Bacteria</taxon>
        <taxon>Pseudomonadati</taxon>
        <taxon>Pseudomonadota</taxon>
        <taxon>Alphaproteobacteria</taxon>
        <taxon>Sphingomonadales</taxon>
        <taxon>Sphingomonadaceae</taxon>
        <taxon>Novosphingobium</taxon>
    </lineage>
</organism>
<dbReference type="Proteomes" id="UP000282837">
    <property type="component" value="Unassembled WGS sequence"/>
</dbReference>
<dbReference type="SMART" id="SM00354">
    <property type="entry name" value="HTH_LACI"/>
    <property type="match status" value="1"/>
</dbReference>
<keyword evidence="6" id="KW-1185">Reference proteome</keyword>
<dbReference type="GO" id="GO:0000976">
    <property type="term" value="F:transcription cis-regulatory region binding"/>
    <property type="evidence" value="ECO:0007669"/>
    <property type="project" value="TreeGrafter"/>
</dbReference>
<keyword evidence="3" id="KW-0804">Transcription</keyword>
<keyword evidence="1" id="KW-0805">Transcription regulation</keyword>
<dbReference type="CDD" id="cd01392">
    <property type="entry name" value="HTH_LacI"/>
    <property type="match status" value="1"/>
</dbReference>
<evidence type="ECO:0000256" key="3">
    <source>
        <dbReference type="ARBA" id="ARBA00023163"/>
    </source>
</evidence>
<dbReference type="PANTHER" id="PTHR30146">
    <property type="entry name" value="LACI-RELATED TRANSCRIPTIONAL REPRESSOR"/>
    <property type="match status" value="1"/>
</dbReference>
<dbReference type="Pfam" id="PF00356">
    <property type="entry name" value="LacI"/>
    <property type="match status" value="1"/>
</dbReference>
<dbReference type="InterPro" id="IPR010982">
    <property type="entry name" value="Lambda_DNA-bd_dom_sf"/>
</dbReference>
<dbReference type="SUPFAM" id="SSF47413">
    <property type="entry name" value="lambda repressor-like DNA-binding domains"/>
    <property type="match status" value="1"/>
</dbReference>
<dbReference type="Gene3D" id="3.40.50.2300">
    <property type="match status" value="2"/>
</dbReference>
<proteinExistence type="predicted"/>
<evidence type="ECO:0000256" key="1">
    <source>
        <dbReference type="ARBA" id="ARBA00023015"/>
    </source>
</evidence>
<dbReference type="SUPFAM" id="SSF53822">
    <property type="entry name" value="Periplasmic binding protein-like I"/>
    <property type="match status" value="1"/>
</dbReference>
<feature type="domain" description="HTH lacI-type" evidence="4">
    <location>
        <begin position="15"/>
        <end position="76"/>
    </location>
</feature>
<name>A0A3S2VA47_9SPHN</name>
<dbReference type="RefSeq" id="WP_127705026.1">
    <property type="nucleotide sequence ID" value="NZ_SACO01000001.1"/>
</dbReference>
<evidence type="ECO:0000313" key="5">
    <source>
        <dbReference type="EMBL" id="RVU07548.1"/>
    </source>
</evidence>
<sequence length="357" mass="38333">MAQDKPKTVERNAAPRLVDLAQWAGFSVATVSRALADHPAISEETKNRVKAVALEHGYTLRDNQAGPTAHRRKDRKRIGVVMPAPLSIGSPLANPFELSLLGGIGAALRDRHFDFSVACSAPHDDKSLARFMTKAKYDGTIFIGQAQYHAGLNRLAETGRNIVVWGVEAEGQQYCSIGSDNFQGGFRAASHLIRLGRQRIVFLGQSPALAAAQTGISQSAMRLEGCRAALEAAGLPLDPVMVQAAAGTSEAGAEAVVNLMERNVEFDGIVAASDVMAIGAICALQRRGRHVPRDVSVIGYDDSEFARYAQPRLTTVRQDVMKAGNLLVSKLLRIMDGHVVTSERLPTDIVIRDSCGA</sequence>
<dbReference type="EMBL" id="SACO01000001">
    <property type="protein sequence ID" value="RVU07548.1"/>
    <property type="molecule type" value="Genomic_DNA"/>
</dbReference>
<dbReference type="GO" id="GO:0003700">
    <property type="term" value="F:DNA-binding transcription factor activity"/>
    <property type="evidence" value="ECO:0007669"/>
    <property type="project" value="TreeGrafter"/>
</dbReference>
<dbReference type="PROSITE" id="PS50932">
    <property type="entry name" value="HTH_LACI_2"/>
    <property type="match status" value="1"/>
</dbReference>
<accession>A0A3S2VA47</accession>
<dbReference type="AlphaFoldDB" id="A0A3S2VA47"/>
<protein>
    <submittedName>
        <fullName evidence="5">LacI family transcriptional regulator</fullName>
    </submittedName>
</protein>
<reference evidence="5 6" key="1">
    <citation type="submission" date="2019-01" db="EMBL/GenBank/DDBJ databases">
        <authorList>
            <person name="Chen W.-M."/>
        </authorList>
    </citation>
    <scope>NUCLEOTIDE SEQUENCE [LARGE SCALE GENOMIC DNA]</scope>
    <source>
        <strain evidence="5 6">FSY-9</strain>
    </source>
</reference>
<dbReference type="InterPro" id="IPR046335">
    <property type="entry name" value="LacI/GalR-like_sensor"/>
</dbReference>
<dbReference type="PANTHER" id="PTHR30146:SF120">
    <property type="entry name" value="ALANINE RACEMASE"/>
    <property type="match status" value="1"/>
</dbReference>
<evidence type="ECO:0000313" key="6">
    <source>
        <dbReference type="Proteomes" id="UP000282837"/>
    </source>
</evidence>
<dbReference type="InterPro" id="IPR000843">
    <property type="entry name" value="HTH_LacI"/>
</dbReference>
<comment type="caution">
    <text evidence="5">The sequence shown here is derived from an EMBL/GenBank/DDBJ whole genome shotgun (WGS) entry which is preliminary data.</text>
</comment>
<dbReference type="Pfam" id="PF13377">
    <property type="entry name" value="Peripla_BP_3"/>
    <property type="match status" value="1"/>
</dbReference>
<dbReference type="InterPro" id="IPR028082">
    <property type="entry name" value="Peripla_BP_I"/>
</dbReference>
<dbReference type="Gene3D" id="1.10.260.40">
    <property type="entry name" value="lambda repressor-like DNA-binding domains"/>
    <property type="match status" value="1"/>
</dbReference>
<evidence type="ECO:0000259" key="4">
    <source>
        <dbReference type="PROSITE" id="PS50932"/>
    </source>
</evidence>
<dbReference type="OrthoDB" id="7939625at2"/>
<keyword evidence="2" id="KW-0238">DNA-binding</keyword>
<gene>
    <name evidence="5" type="ORF">EOE18_00165</name>
</gene>
<evidence type="ECO:0000256" key="2">
    <source>
        <dbReference type="ARBA" id="ARBA00023125"/>
    </source>
</evidence>